<evidence type="ECO:0000256" key="1">
    <source>
        <dbReference type="ARBA" id="ARBA00001210"/>
    </source>
</evidence>
<reference evidence="6 7" key="1">
    <citation type="submission" date="2020-08" db="EMBL/GenBank/DDBJ databases">
        <title>Genomic Encyclopedia of Type Strains, Phase IV (KMG-IV): sequencing the most valuable type-strain genomes for metagenomic binning, comparative biology and taxonomic classification.</title>
        <authorList>
            <person name="Goeker M."/>
        </authorList>
    </citation>
    <scope>NUCLEOTIDE SEQUENCE [LARGE SCALE GENOMIC DNA]</scope>
    <source>
        <strain evidence="6 7">DSM 103526</strain>
    </source>
</reference>
<evidence type="ECO:0000256" key="4">
    <source>
        <dbReference type="ARBA" id="ARBA00022840"/>
    </source>
</evidence>
<evidence type="ECO:0000256" key="2">
    <source>
        <dbReference type="ARBA" id="ARBA00022679"/>
    </source>
</evidence>
<dbReference type="GO" id="GO:0046917">
    <property type="term" value="F:triphosphoribosyl-dephospho-CoA synthase activity"/>
    <property type="evidence" value="ECO:0007669"/>
    <property type="project" value="UniProtKB-UniRule"/>
</dbReference>
<evidence type="ECO:0000256" key="5">
    <source>
        <dbReference type="HAMAP-Rule" id="MF_00397"/>
    </source>
</evidence>
<dbReference type="EC" id="2.4.2.52" evidence="5"/>
<dbReference type="Proteomes" id="UP000579281">
    <property type="component" value="Unassembled WGS sequence"/>
</dbReference>
<evidence type="ECO:0000313" key="7">
    <source>
        <dbReference type="Proteomes" id="UP000579281"/>
    </source>
</evidence>
<dbReference type="GO" id="GO:0051191">
    <property type="term" value="P:prosthetic group biosynthetic process"/>
    <property type="evidence" value="ECO:0007669"/>
    <property type="project" value="TreeGrafter"/>
</dbReference>
<dbReference type="PANTHER" id="PTHR30201:SF2">
    <property type="entry name" value="2-(5''-TRIPHOSPHORIBOSYL)-3'-DEPHOSPHOCOENZYME-A SYNTHASE"/>
    <property type="match status" value="1"/>
</dbReference>
<dbReference type="InterPro" id="IPR002736">
    <property type="entry name" value="CitG"/>
</dbReference>
<evidence type="ECO:0000313" key="6">
    <source>
        <dbReference type="EMBL" id="MBB6214156.1"/>
    </source>
</evidence>
<dbReference type="HAMAP" id="MF_00397">
    <property type="entry name" value="CitG"/>
    <property type="match status" value="1"/>
</dbReference>
<sequence length="309" mass="34673">MGKNDFCLKIAETAIKSMLYEVSATPKPGLVDRANSGAHRDMDFLTFMSSSAVLFDTFYHCTLEGINFTSENYRVLLERIRPFGIEGEKKMFAATNGVNTHKGLVFSLGIIAAAMGSLYTEEKEYKSDAPEICKRVQQIAVGLCKELDAASKKSEQTYGERLFEKYNIKGIRGEVASGFQTVMKYGLPVMRKYATQNEDLNNAFVHVLIHLMSKTEDSNVLGRHDHGTLEYVKQNAEIALQLGGAFTKEGMDYITSLDREFISRNISPGGSADLLAVTIMLFLSEQQFSSNEVKYWEKDLKRMNINDNK</sequence>
<keyword evidence="6" id="KW-0328">Glycosyltransferase</keyword>
<keyword evidence="3 5" id="KW-0547">Nucleotide-binding</keyword>
<dbReference type="Pfam" id="PF01874">
    <property type="entry name" value="CitG"/>
    <property type="match status" value="1"/>
</dbReference>
<gene>
    <name evidence="5" type="primary">citG</name>
    <name evidence="6" type="ORF">HNQ80_000225</name>
</gene>
<evidence type="ECO:0000256" key="3">
    <source>
        <dbReference type="ARBA" id="ARBA00022741"/>
    </source>
</evidence>
<proteinExistence type="inferred from homology"/>
<dbReference type="Gene3D" id="1.10.4200.10">
    <property type="entry name" value="Triphosphoribosyl-dephospho-CoA protein"/>
    <property type="match status" value="1"/>
</dbReference>
<dbReference type="EMBL" id="JACHEN010000001">
    <property type="protein sequence ID" value="MBB6214156.1"/>
    <property type="molecule type" value="Genomic_DNA"/>
</dbReference>
<keyword evidence="4 5" id="KW-0067">ATP-binding</keyword>
<name>A0A841KLB0_9FIRM</name>
<dbReference type="GO" id="GO:0016757">
    <property type="term" value="F:glycosyltransferase activity"/>
    <property type="evidence" value="ECO:0007669"/>
    <property type="project" value="UniProtKB-KW"/>
</dbReference>
<keyword evidence="2 5" id="KW-0808">Transferase</keyword>
<keyword evidence="7" id="KW-1185">Reference proteome</keyword>
<dbReference type="GO" id="GO:0005524">
    <property type="term" value="F:ATP binding"/>
    <property type="evidence" value="ECO:0007669"/>
    <property type="project" value="UniProtKB-KW"/>
</dbReference>
<comment type="caution">
    <text evidence="6">The sequence shown here is derived from an EMBL/GenBank/DDBJ whole genome shotgun (WGS) entry which is preliminary data.</text>
</comment>
<organism evidence="6 7">
    <name type="scientific">Anaerosolibacter carboniphilus</name>
    <dbReference type="NCBI Taxonomy" id="1417629"/>
    <lineage>
        <taxon>Bacteria</taxon>
        <taxon>Bacillati</taxon>
        <taxon>Bacillota</taxon>
        <taxon>Clostridia</taxon>
        <taxon>Peptostreptococcales</taxon>
        <taxon>Thermotaleaceae</taxon>
        <taxon>Anaerosolibacter</taxon>
    </lineage>
</organism>
<dbReference type="InterPro" id="IPR017551">
    <property type="entry name" value="TriPribosyl-deP-CoA_syn_CitG"/>
</dbReference>
<dbReference type="NCBIfam" id="TIGR03125">
    <property type="entry name" value="citrate_citG"/>
    <property type="match status" value="1"/>
</dbReference>
<dbReference type="AlphaFoldDB" id="A0A841KLB0"/>
<accession>A0A841KLB0</accession>
<protein>
    <recommendedName>
        <fullName evidence="5">Probable 2-(5''-triphosphoribosyl)-3'-dephosphocoenzyme-A synthase</fullName>
        <shortName evidence="5">2-(5''-triphosphoribosyl)-3'-dephospho-CoA synthase</shortName>
        <ecNumber evidence="5">2.4.2.52</ecNumber>
    </recommendedName>
</protein>
<dbReference type="PANTHER" id="PTHR30201">
    <property type="entry name" value="TRIPHOSPHORIBOSYL-DEPHOSPHO-COA SYNTHASE"/>
    <property type="match status" value="1"/>
</dbReference>
<comment type="similarity">
    <text evidence="5">Belongs to the CitG/MdcB family.</text>
</comment>
<comment type="catalytic activity">
    <reaction evidence="1 5">
        <text>3'-dephospho-CoA + ATP = 2'-(5''-triphospho-alpha-D-ribosyl)-3'-dephospho-CoA + adenine</text>
        <dbReference type="Rhea" id="RHEA:15117"/>
        <dbReference type="ChEBI" id="CHEBI:16708"/>
        <dbReference type="ChEBI" id="CHEBI:30616"/>
        <dbReference type="ChEBI" id="CHEBI:57328"/>
        <dbReference type="ChEBI" id="CHEBI:61378"/>
        <dbReference type="EC" id="2.4.2.52"/>
    </reaction>
</comment>